<dbReference type="InterPro" id="IPR016007">
    <property type="entry name" value="Alpha_rhamnosid"/>
</dbReference>
<dbReference type="InterPro" id="IPR012341">
    <property type="entry name" value="6hp_glycosidase-like_sf"/>
</dbReference>
<proteinExistence type="predicted"/>
<dbReference type="SUPFAM" id="SSF48208">
    <property type="entry name" value="Six-hairpin glycosidases"/>
    <property type="match status" value="1"/>
</dbReference>
<dbReference type="Gene3D" id="2.60.40.10">
    <property type="entry name" value="Immunoglobulins"/>
    <property type="match status" value="1"/>
</dbReference>
<dbReference type="InterPro" id="IPR013737">
    <property type="entry name" value="Bac_rhamnosid_N"/>
</dbReference>
<feature type="domain" description="Bacterial alpha-L-rhamnosidase N-terminal" evidence="6">
    <location>
        <begin position="164"/>
        <end position="331"/>
    </location>
</feature>
<reference evidence="9" key="1">
    <citation type="submission" date="2021-12" db="EMBL/GenBank/DDBJ databases">
        <authorList>
            <person name="Rodrigo-Torres L."/>
            <person name="Arahal R. D."/>
            <person name="Lucena T."/>
        </authorList>
    </citation>
    <scope>NUCLEOTIDE SEQUENCE</scope>
    <source>
        <strain evidence="9">CECT 8419</strain>
    </source>
</reference>
<protein>
    <recommendedName>
        <fullName evidence="2">alpha-L-rhamnosidase</fullName>
        <ecNumber evidence="2">3.2.1.40</ecNumber>
    </recommendedName>
</protein>
<name>A0ABM9B4B6_9BACT</name>
<evidence type="ECO:0000259" key="5">
    <source>
        <dbReference type="Pfam" id="PF05592"/>
    </source>
</evidence>
<dbReference type="InterPro" id="IPR035398">
    <property type="entry name" value="Bac_rhamnosid_C"/>
</dbReference>
<dbReference type="InterPro" id="IPR035396">
    <property type="entry name" value="Bac_rhamnosid6H"/>
</dbReference>
<comment type="catalytic activity">
    <reaction evidence="1">
        <text>Hydrolysis of terminal non-reducing alpha-L-rhamnose residues in alpha-L-rhamnosides.</text>
        <dbReference type="EC" id="3.2.1.40"/>
    </reaction>
</comment>
<feature type="chain" id="PRO_5046097593" description="alpha-L-rhamnosidase" evidence="4">
    <location>
        <begin position="20"/>
        <end position="879"/>
    </location>
</feature>
<dbReference type="Proteomes" id="UP000837803">
    <property type="component" value="Unassembled WGS sequence"/>
</dbReference>
<evidence type="ECO:0000256" key="3">
    <source>
        <dbReference type="ARBA" id="ARBA00022801"/>
    </source>
</evidence>
<keyword evidence="10" id="KW-1185">Reference proteome</keyword>
<evidence type="ECO:0000259" key="7">
    <source>
        <dbReference type="Pfam" id="PF17389"/>
    </source>
</evidence>
<dbReference type="PANTHER" id="PTHR33307:SF6">
    <property type="entry name" value="ALPHA-RHAMNOSIDASE (EUROFUNG)-RELATED"/>
    <property type="match status" value="1"/>
</dbReference>
<evidence type="ECO:0000256" key="1">
    <source>
        <dbReference type="ARBA" id="ARBA00001445"/>
    </source>
</evidence>
<dbReference type="InterPro" id="IPR008902">
    <property type="entry name" value="Rhamnosid_concanavalin"/>
</dbReference>
<dbReference type="Pfam" id="PF05592">
    <property type="entry name" value="Bac_rhamnosid"/>
    <property type="match status" value="1"/>
</dbReference>
<dbReference type="Gene3D" id="2.60.420.10">
    <property type="entry name" value="Maltose phosphorylase, domain 3"/>
    <property type="match status" value="1"/>
</dbReference>
<feature type="domain" description="Alpha-L-rhamnosidase concanavalin-like" evidence="5">
    <location>
        <begin position="341"/>
        <end position="441"/>
    </location>
</feature>
<dbReference type="Gene3D" id="1.50.10.10">
    <property type="match status" value="1"/>
</dbReference>
<feature type="domain" description="Alpha-L-rhamnosidase C-terminal" evidence="8">
    <location>
        <begin position="792"/>
        <end position="864"/>
    </location>
</feature>
<keyword evidence="4" id="KW-0732">Signal</keyword>
<comment type="caution">
    <text evidence="9">The sequence shown here is derived from an EMBL/GenBank/DDBJ whole genome shotgun (WGS) entry which is preliminary data.</text>
</comment>
<dbReference type="Pfam" id="PF17389">
    <property type="entry name" value="Bac_rhamnosid6H"/>
    <property type="match status" value="1"/>
</dbReference>
<evidence type="ECO:0000259" key="8">
    <source>
        <dbReference type="Pfam" id="PF17390"/>
    </source>
</evidence>
<evidence type="ECO:0000313" key="10">
    <source>
        <dbReference type="Proteomes" id="UP000837803"/>
    </source>
</evidence>
<sequence length="879" mass="97101">MYYLTGLFLLLSLSLSSQTAVGSLVCEYHENPVGIDVTAPRLSWKLVSDAQDVRQSAYEIRVAKSPDDLVKGRRLSWESGRVASDQSVNVAYAGPPVPPGQRRYWQVRVYDQSGTAGAWSAPAYWELAIAPTDFTASWITLAGETGEGPSLPSHYYRKDFTTRKKVARARLYATSLGVYEMYLNGEKVGDRYFTPGFTSYDHRLQYQTYDVTDRLAKDNTLGAMVGDGWYHGYQGWKGERAYFGDTIGLLAQLVIDYTDGSTETIGTDGSWTAGTGAIAFSDMFNGETYDARHEPTGWAMPGFSGDWAAAAPFDHSKDILVADNGLPVKAIEELPALEIITTPAGETVFDLGQNMVGWVRLKVSGEAGDSVTLKFAEVLDKDGNFYTKNLRRAKATDTYVLKGGGEEVYEPHFTFHGFRYVQVIDYPGTPTKDAITGVVIHSAMTPTGSFTCSDPLINQLQSNIEWGQKDNFLDIPTDCPQRDERAGWTGDAQVFSATAAFNFDVASFYTKWMKDLAADQLENGLVTHVVPDIMHEEGGATAWGDAATVIPWNVYLAYGDVRMLEQQYASMQGWVEFMNERAGEDRLWNNPGDWHWGDWLAFHSDRPDYAGSVTEKDLIATAYFYHSTDILRKTAEIIGKEVDAAKYAKLAEEIRAAFIREYTTATGRLVSDTQTAYALAISFGLLPEEMVESAGRYFAATVEEPKHLTTGFVGTPLLNSTLSKIGRDDLAYMLLNRREYPGWLYPVTQGATTIWERWDTQKPDGTIIEGMNSFNHYAYGAIGEWLYTHVAGIRIDPEQPGYKHIIFDPHPGGGLTHAAATHESMYGTVSSSWRTAGGQVTLEVTVPPNTTGTVLLPDGEVTVGSGTYTFTYAQQQAGK</sequence>
<dbReference type="InterPro" id="IPR008928">
    <property type="entry name" value="6-hairpin_glycosidase_sf"/>
</dbReference>
<dbReference type="Pfam" id="PF25788">
    <property type="entry name" value="Ig_Rha78A_N"/>
    <property type="match status" value="1"/>
</dbReference>
<feature type="domain" description="Alpha-L-rhamnosidase six-hairpin glycosidase" evidence="7">
    <location>
        <begin position="447"/>
        <end position="790"/>
    </location>
</feature>
<feature type="signal peptide" evidence="4">
    <location>
        <begin position="1"/>
        <end position="19"/>
    </location>
</feature>
<accession>A0ABM9B4B6</accession>
<evidence type="ECO:0000256" key="2">
    <source>
        <dbReference type="ARBA" id="ARBA00012652"/>
    </source>
</evidence>
<evidence type="ECO:0000313" key="9">
    <source>
        <dbReference type="EMBL" id="CAH1002186.1"/>
    </source>
</evidence>
<evidence type="ECO:0000259" key="6">
    <source>
        <dbReference type="Pfam" id="PF08531"/>
    </source>
</evidence>
<keyword evidence="3" id="KW-0378">Hydrolase</keyword>
<organism evidence="9 10">
    <name type="scientific">Neolewinella maritima</name>
    <dbReference type="NCBI Taxonomy" id="1383882"/>
    <lineage>
        <taxon>Bacteria</taxon>
        <taxon>Pseudomonadati</taxon>
        <taxon>Bacteroidota</taxon>
        <taxon>Saprospiria</taxon>
        <taxon>Saprospirales</taxon>
        <taxon>Lewinellaceae</taxon>
        <taxon>Neolewinella</taxon>
    </lineage>
</organism>
<dbReference type="InterPro" id="IPR013783">
    <property type="entry name" value="Ig-like_fold"/>
</dbReference>
<dbReference type="EMBL" id="CAKLPZ010000004">
    <property type="protein sequence ID" value="CAH1002186.1"/>
    <property type="molecule type" value="Genomic_DNA"/>
</dbReference>
<gene>
    <name evidence="9" type="ORF">LEM8419_03103</name>
</gene>
<dbReference type="EC" id="3.2.1.40" evidence="2"/>
<evidence type="ECO:0000256" key="4">
    <source>
        <dbReference type="SAM" id="SignalP"/>
    </source>
</evidence>
<dbReference type="RefSeq" id="WP_238752044.1">
    <property type="nucleotide sequence ID" value="NZ_CAKLPZ010000004.1"/>
</dbReference>
<dbReference type="Gene3D" id="2.60.120.260">
    <property type="entry name" value="Galactose-binding domain-like"/>
    <property type="match status" value="2"/>
</dbReference>
<dbReference type="PANTHER" id="PTHR33307">
    <property type="entry name" value="ALPHA-RHAMNOSIDASE (EUROFUNG)"/>
    <property type="match status" value="1"/>
</dbReference>
<dbReference type="PIRSF" id="PIRSF010631">
    <property type="entry name" value="A-rhamnsds"/>
    <property type="match status" value="1"/>
</dbReference>
<dbReference type="Pfam" id="PF08531">
    <property type="entry name" value="Bac_rhamnosid_N"/>
    <property type="match status" value="1"/>
</dbReference>
<dbReference type="Pfam" id="PF17390">
    <property type="entry name" value="Bac_rhamnosid_C"/>
    <property type="match status" value="1"/>
</dbReference>